<organism evidence="6 7">
    <name type="scientific">Nyssa sinensis</name>
    <dbReference type="NCBI Taxonomy" id="561372"/>
    <lineage>
        <taxon>Eukaryota</taxon>
        <taxon>Viridiplantae</taxon>
        <taxon>Streptophyta</taxon>
        <taxon>Embryophyta</taxon>
        <taxon>Tracheophyta</taxon>
        <taxon>Spermatophyta</taxon>
        <taxon>Magnoliopsida</taxon>
        <taxon>eudicotyledons</taxon>
        <taxon>Gunneridae</taxon>
        <taxon>Pentapetalae</taxon>
        <taxon>asterids</taxon>
        <taxon>Cornales</taxon>
        <taxon>Nyssaceae</taxon>
        <taxon>Nyssa</taxon>
    </lineage>
</organism>
<evidence type="ECO:0000256" key="3">
    <source>
        <dbReference type="ARBA" id="ARBA00022806"/>
    </source>
</evidence>
<dbReference type="EMBL" id="CM018039">
    <property type="protein sequence ID" value="KAA8536072.1"/>
    <property type="molecule type" value="Genomic_DNA"/>
</dbReference>
<evidence type="ECO:0000313" key="7">
    <source>
        <dbReference type="Proteomes" id="UP000325577"/>
    </source>
</evidence>
<accession>A0A5J5B2L2</accession>
<keyword evidence="5" id="KW-0539">Nucleus</keyword>
<evidence type="ECO:0000256" key="4">
    <source>
        <dbReference type="ARBA" id="ARBA00022840"/>
    </source>
</evidence>
<dbReference type="InterPro" id="IPR044567">
    <property type="entry name" value="CLSY/DRD1"/>
</dbReference>
<protein>
    <submittedName>
        <fullName evidence="6">Uncharacterized protein</fullName>
    </submittedName>
</protein>
<reference evidence="6 7" key="1">
    <citation type="submission" date="2019-09" db="EMBL/GenBank/DDBJ databases">
        <title>A chromosome-level genome assembly of the Chinese tupelo Nyssa sinensis.</title>
        <authorList>
            <person name="Yang X."/>
            <person name="Kang M."/>
            <person name="Yang Y."/>
            <person name="Xiong H."/>
            <person name="Wang M."/>
            <person name="Zhang Z."/>
            <person name="Wang Z."/>
            <person name="Wu H."/>
            <person name="Ma T."/>
            <person name="Liu J."/>
            <person name="Xi Z."/>
        </authorList>
    </citation>
    <scope>NUCLEOTIDE SEQUENCE [LARGE SCALE GENOMIC DNA]</scope>
    <source>
        <strain evidence="6">J267</strain>
        <tissue evidence="6">Leaf</tissue>
    </source>
</reference>
<dbReference type="PANTHER" id="PTHR45821:SF1">
    <property type="entry name" value="ATP-DEPENDENT HELICASE FAMILY PROTEIN-RELATED"/>
    <property type="match status" value="1"/>
</dbReference>
<dbReference type="GO" id="GO:0080188">
    <property type="term" value="P:gene silencing by siRNA-directed DNA methylation"/>
    <property type="evidence" value="ECO:0007669"/>
    <property type="project" value="InterPro"/>
</dbReference>
<proteinExistence type="predicted"/>
<evidence type="ECO:0000256" key="5">
    <source>
        <dbReference type="ARBA" id="ARBA00023242"/>
    </source>
</evidence>
<dbReference type="GO" id="GO:0005524">
    <property type="term" value="F:ATP binding"/>
    <property type="evidence" value="ECO:0007669"/>
    <property type="project" value="UniProtKB-KW"/>
</dbReference>
<keyword evidence="3" id="KW-0347">Helicase</keyword>
<dbReference type="GO" id="GO:0004386">
    <property type="term" value="F:helicase activity"/>
    <property type="evidence" value="ECO:0007669"/>
    <property type="project" value="UniProtKB-KW"/>
</dbReference>
<evidence type="ECO:0000313" key="6">
    <source>
        <dbReference type="EMBL" id="KAA8536072.1"/>
    </source>
</evidence>
<dbReference type="OrthoDB" id="1745510at2759"/>
<evidence type="ECO:0000256" key="2">
    <source>
        <dbReference type="ARBA" id="ARBA00022741"/>
    </source>
</evidence>
<name>A0A5J5B2L2_9ASTE</name>
<dbReference type="Proteomes" id="UP000325577">
    <property type="component" value="Linkage Group LG16"/>
</dbReference>
<keyword evidence="2" id="KW-0547">Nucleotide-binding</keyword>
<gene>
    <name evidence="6" type="ORF">F0562_028550</name>
</gene>
<dbReference type="AlphaFoldDB" id="A0A5J5B2L2"/>
<keyword evidence="4" id="KW-0067">ATP-binding</keyword>
<keyword evidence="7" id="KW-1185">Reference proteome</keyword>
<dbReference type="GO" id="GO:0005634">
    <property type="term" value="C:nucleus"/>
    <property type="evidence" value="ECO:0007669"/>
    <property type="project" value="UniProtKB-SubCell"/>
</dbReference>
<comment type="subcellular location">
    <subcellularLocation>
        <location evidence="1">Nucleus</location>
    </subcellularLocation>
</comment>
<keyword evidence="3" id="KW-0378">Hydrolase</keyword>
<sequence length="316" mass="36327">MCVDVEKSPSKDDSKVNQDVIILEDDHVANEVPDIRSPVVVLDSDDEEPGHPRHFYPYQKVVLRSSAGEFLVKDCLDGDFAQTRASRQEEDRGVYVGVEDDMEIEIGNHQTDNATDGLADIWKEMTIALECSKNIGEYPSSDVHVRDVGEECDHSFVLKDDLGYVCRIFRVIQKGIETIIEFQDIKFLKLDTSGAIRRRIESRMSISGARNHLRTSKDVFYELVEHTLQKDDNFRRKVAVIQDLREMTSKILHYYKGDFLDELPGLVDFTVFLNLSPRQMSEVAELKKMGRKFKKFRWKCNLCAPTIEIPLKECCN</sequence>
<evidence type="ECO:0000256" key="1">
    <source>
        <dbReference type="ARBA" id="ARBA00004123"/>
    </source>
</evidence>
<dbReference type="PANTHER" id="PTHR45821">
    <property type="entry name" value="SNF2 DOMAIN-CONTAINING PROTEIN CLASSY 2-RELATED"/>
    <property type="match status" value="1"/>
</dbReference>